<dbReference type="Proteomes" id="UP000243459">
    <property type="component" value="Chromosome 3"/>
</dbReference>
<keyword evidence="3" id="KW-1185">Reference proteome</keyword>
<reference evidence="3" key="1">
    <citation type="journal article" date="2017" name="Nat. Commun.">
        <title>The asparagus genome sheds light on the origin and evolution of a young Y chromosome.</title>
        <authorList>
            <person name="Harkess A."/>
            <person name="Zhou J."/>
            <person name="Xu C."/>
            <person name="Bowers J.E."/>
            <person name="Van der Hulst R."/>
            <person name="Ayyampalayam S."/>
            <person name="Mercati F."/>
            <person name="Riccardi P."/>
            <person name="McKain M.R."/>
            <person name="Kakrana A."/>
            <person name="Tang H."/>
            <person name="Ray J."/>
            <person name="Groenendijk J."/>
            <person name="Arikit S."/>
            <person name="Mathioni S.M."/>
            <person name="Nakano M."/>
            <person name="Shan H."/>
            <person name="Telgmann-Rauber A."/>
            <person name="Kanno A."/>
            <person name="Yue Z."/>
            <person name="Chen H."/>
            <person name="Li W."/>
            <person name="Chen Y."/>
            <person name="Xu X."/>
            <person name="Zhang Y."/>
            <person name="Luo S."/>
            <person name="Chen H."/>
            <person name="Gao J."/>
            <person name="Mao Z."/>
            <person name="Pires J.C."/>
            <person name="Luo M."/>
            <person name="Kudrna D."/>
            <person name="Wing R.A."/>
            <person name="Meyers B.C."/>
            <person name="Yi K."/>
            <person name="Kong H."/>
            <person name="Lavrijsen P."/>
            <person name="Sunseri F."/>
            <person name="Falavigna A."/>
            <person name="Ye Y."/>
            <person name="Leebens-Mack J.H."/>
            <person name="Chen G."/>
        </authorList>
    </citation>
    <scope>NUCLEOTIDE SEQUENCE [LARGE SCALE GENOMIC DNA]</scope>
    <source>
        <strain evidence="3">cv. DH0086</strain>
    </source>
</reference>
<evidence type="ECO:0000256" key="1">
    <source>
        <dbReference type="SAM" id="MobiDB-lite"/>
    </source>
</evidence>
<evidence type="ECO:0000313" key="3">
    <source>
        <dbReference type="Proteomes" id="UP000243459"/>
    </source>
</evidence>
<proteinExistence type="predicted"/>
<gene>
    <name evidence="2" type="ORF">A4U43_C03F5660</name>
</gene>
<evidence type="ECO:0000313" key="2">
    <source>
        <dbReference type="EMBL" id="ONK74383.1"/>
    </source>
</evidence>
<dbReference type="Gramene" id="ONK74383">
    <property type="protein sequence ID" value="ONK74383"/>
    <property type="gene ID" value="A4U43_C03F5660"/>
</dbReference>
<feature type="region of interest" description="Disordered" evidence="1">
    <location>
        <begin position="1"/>
        <end position="26"/>
    </location>
</feature>
<organism evidence="2 3">
    <name type="scientific">Asparagus officinalis</name>
    <name type="common">Garden asparagus</name>
    <dbReference type="NCBI Taxonomy" id="4686"/>
    <lineage>
        <taxon>Eukaryota</taxon>
        <taxon>Viridiplantae</taxon>
        <taxon>Streptophyta</taxon>
        <taxon>Embryophyta</taxon>
        <taxon>Tracheophyta</taxon>
        <taxon>Spermatophyta</taxon>
        <taxon>Magnoliopsida</taxon>
        <taxon>Liliopsida</taxon>
        <taxon>Asparagales</taxon>
        <taxon>Asparagaceae</taxon>
        <taxon>Asparagoideae</taxon>
        <taxon>Asparagus</taxon>
    </lineage>
</organism>
<protein>
    <submittedName>
        <fullName evidence="2">Uncharacterized protein</fullName>
    </submittedName>
</protein>
<feature type="region of interest" description="Disordered" evidence="1">
    <location>
        <begin position="88"/>
        <end position="123"/>
    </location>
</feature>
<dbReference type="EMBL" id="CM007383">
    <property type="protein sequence ID" value="ONK74383.1"/>
    <property type="molecule type" value="Genomic_DNA"/>
</dbReference>
<dbReference type="AlphaFoldDB" id="A0A5P1F9G8"/>
<name>A0A5P1F9G8_ASPOF</name>
<sequence length="153" mass="16817">MSEQRISQVTSPSRTSPGSDPQFMSRTLSLRLPQWSRQWRRQRRRWRRKATSSGVRWSWWSKSVEHDVGGISGEGLRAFGDDVVGAERKLGGDEGGARAGGGLLRGQRRRSEAADGGTARVQAVTSGRNVGRWRVREGGGAGVVCGVRRSLGW</sequence>
<accession>A0A5P1F9G8</accession>